<dbReference type="GO" id="GO:0000747">
    <property type="term" value="P:conjugation with cellular fusion"/>
    <property type="evidence" value="ECO:0007669"/>
    <property type="project" value="TreeGrafter"/>
</dbReference>
<name>A0A1B2JBW8_PICPA</name>
<dbReference type="PROSITE" id="PS50195">
    <property type="entry name" value="PX"/>
    <property type="match status" value="1"/>
</dbReference>
<dbReference type="SMART" id="SM00312">
    <property type="entry name" value="PX"/>
    <property type="match status" value="1"/>
</dbReference>
<dbReference type="Proteomes" id="UP000094565">
    <property type="component" value="Chromosome 2"/>
</dbReference>
<feature type="domain" description="SH3" evidence="5">
    <location>
        <begin position="119"/>
        <end position="181"/>
    </location>
</feature>
<evidence type="ECO:0000259" key="5">
    <source>
        <dbReference type="PROSITE" id="PS50002"/>
    </source>
</evidence>
<dbReference type="GO" id="GO:0005737">
    <property type="term" value="C:cytoplasm"/>
    <property type="evidence" value="ECO:0007669"/>
    <property type="project" value="TreeGrafter"/>
</dbReference>
<dbReference type="PROSITE" id="PS50002">
    <property type="entry name" value="SH3"/>
    <property type="match status" value="2"/>
</dbReference>
<dbReference type="PANTHER" id="PTHR15706:SF2">
    <property type="entry name" value="SH3 AND PX DOMAIN-CONTAINING PROTEIN 2A"/>
    <property type="match status" value="1"/>
</dbReference>
<feature type="region of interest" description="Disordered" evidence="4">
    <location>
        <begin position="1"/>
        <end position="30"/>
    </location>
</feature>
<protein>
    <submittedName>
        <fullName evidence="7">BA75_02620T0</fullName>
    </submittedName>
</protein>
<dbReference type="InterPro" id="IPR001683">
    <property type="entry name" value="PX_dom"/>
</dbReference>
<dbReference type="EMBL" id="CP014585">
    <property type="protein sequence ID" value="ANZ75355.1"/>
    <property type="molecule type" value="Genomic_DNA"/>
</dbReference>
<organism evidence="7 8">
    <name type="scientific">Komagataella pastoris</name>
    <name type="common">Yeast</name>
    <name type="synonym">Pichia pastoris</name>
    <dbReference type="NCBI Taxonomy" id="4922"/>
    <lineage>
        <taxon>Eukaryota</taxon>
        <taxon>Fungi</taxon>
        <taxon>Dikarya</taxon>
        <taxon>Ascomycota</taxon>
        <taxon>Saccharomycotina</taxon>
        <taxon>Pichiomycetes</taxon>
        <taxon>Pichiales</taxon>
        <taxon>Pichiaceae</taxon>
        <taxon>Komagataella</taxon>
    </lineage>
</organism>
<dbReference type="CDD" id="cd11878">
    <property type="entry name" value="SH3_Bem1p_1"/>
    <property type="match status" value="1"/>
</dbReference>
<dbReference type="CDD" id="cd06890">
    <property type="entry name" value="PX_Bem1p"/>
    <property type="match status" value="1"/>
</dbReference>
<sequence>MISFKRSSKDKHAKGPKITKAEPIQVDTSHSEVLDTPKKVIKSLYDYKAQGPGELTFKKGDFFHVIGSEDDPEWLEAYNPVTKAHGMVPVPYFETFFRTGHADLQPQDQAATNPNRHSLSILHAKVLYDFRKERDDELDIDAGDYIIVCAHYDYEWFIAKYINKLGGPGLVPASYVQLIDMKTGQPILRDMKSIVDQEKLPTIEEWKNNNARYRESSKIISSEYNQEVLHQNQQSNQADEFPPKLSRTGTDLSSQHWLAPTDPYVVSVNVESFYMTNDKFWFLVKATLSNGMVRLLCRFYEDFFNFQQNLLTRFPREAGKQEGHQRIFPYIPGPLSYVNENITAKRRADLDDYFQHLFRLPDYITRSALVSALFEIRAGDKEFKSSDDLMLPNPRVSVLQYNNQSSSQQQRRSSQYQQDRLSQYEKHRQSDSINHLVKRMSSLNTETKSSSSSSSGLITSKLKLKFYFKDDIFVLIVPTTVGIADLKRLVASRLDHSASALHLYPKYGANIDENEYSEHDEIQSDDTLWGSKCFVDKGKVLVIAS</sequence>
<feature type="domain" description="PX" evidence="6">
    <location>
        <begin position="260"/>
        <end position="381"/>
    </location>
</feature>
<dbReference type="GO" id="GO:0035091">
    <property type="term" value="F:phosphatidylinositol binding"/>
    <property type="evidence" value="ECO:0007669"/>
    <property type="project" value="InterPro"/>
</dbReference>
<dbReference type="SMART" id="SM00326">
    <property type="entry name" value="SH3"/>
    <property type="match status" value="2"/>
</dbReference>
<evidence type="ECO:0000256" key="4">
    <source>
        <dbReference type="SAM" id="MobiDB-lite"/>
    </source>
</evidence>
<dbReference type="InterPro" id="IPR035548">
    <property type="entry name" value="Bem1/Scd2_SH3_1"/>
</dbReference>
<keyword evidence="2" id="KW-0677">Repeat</keyword>
<reference evidence="7 8" key="1">
    <citation type="submission" date="2016-02" db="EMBL/GenBank/DDBJ databases">
        <title>Comparative genomic and transcriptomic foundation for Pichia pastoris.</title>
        <authorList>
            <person name="Love K.R."/>
            <person name="Shah K.A."/>
            <person name="Whittaker C.A."/>
            <person name="Wu J."/>
            <person name="Bartlett M.C."/>
            <person name="Ma D."/>
            <person name="Leeson R.L."/>
            <person name="Priest M."/>
            <person name="Young S.K."/>
            <person name="Love J.C."/>
        </authorList>
    </citation>
    <scope>NUCLEOTIDE SEQUENCE [LARGE SCALE GENOMIC DNA]</scope>
    <source>
        <strain evidence="7 8">ATCC 28485</strain>
    </source>
</reference>
<dbReference type="InterPro" id="IPR035550">
    <property type="entry name" value="Bem1/Scd2_PX"/>
</dbReference>
<dbReference type="InterPro" id="IPR036028">
    <property type="entry name" value="SH3-like_dom_sf"/>
</dbReference>
<dbReference type="SUPFAM" id="SSF50044">
    <property type="entry name" value="SH3-domain"/>
    <property type="match status" value="2"/>
</dbReference>
<gene>
    <name evidence="7" type="primary">BEM1</name>
    <name evidence="7" type="ORF">ATY40_BA7502620</name>
</gene>
<feature type="domain" description="SH3" evidence="5">
    <location>
        <begin position="36"/>
        <end position="98"/>
    </location>
</feature>
<dbReference type="OrthoDB" id="548867at2759"/>
<dbReference type="Pfam" id="PF00018">
    <property type="entry name" value="SH3_1"/>
    <property type="match status" value="2"/>
</dbReference>
<evidence type="ECO:0000256" key="1">
    <source>
        <dbReference type="ARBA" id="ARBA00022443"/>
    </source>
</evidence>
<dbReference type="InterPro" id="IPR051228">
    <property type="entry name" value="NADPH_Oxidase/PX-Domain"/>
</dbReference>
<evidence type="ECO:0000256" key="2">
    <source>
        <dbReference type="ARBA" id="ARBA00022737"/>
    </source>
</evidence>
<dbReference type="PANTHER" id="PTHR15706">
    <property type="entry name" value="SH3 MULTIPLE DOMAIN"/>
    <property type="match status" value="1"/>
</dbReference>
<dbReference type="GO" id="GO:0030674">
    <property type="term" value="F:protein-macromolecule adaptor activity"/>
    <property type="evidence" value="ECO:0007669"/>
    <property type="project" value="TreeGrafter"/>
</dbReference>
<dbReference type="GO" id="GO:0043332">
    <property type="term" value="C:mating projection tip"/>
    <property type="evidence" value="ECO:0007669"/>
    <property type="project" value="TreeGrafter"/>
</dbReference>
<evidence type="ECO:0000313" key="7">
    <source>
        <dbReference type="EMBL" id="ANZ75355.1"/>
    </source>
</evidence>
<dbReference type="Pfam" id="PF00787">
    <property type="entry name" value="PX"/>
    <property type="match status" value="1"/>
</dbReference>
<accession>A0A1B2JBW8</accession>
<dbReference type="SUPFAM" id="SSF64268">
    <property type="entry name" value="PX domain"/>
    <property type="match status" value="1"/>
</dbReference>
<keyword evidence="1 3" id="KW-0728">SH3 domain</keyword>
<dbReference type="InterPro" id="IPR036871">
    <property type="entry name" value="PX_dom_sf"/>
</dbReference>
<dbReference type="InterPro" id="IPR001452">
    <property type="entry name" value="SH3_domain"/>
</dbReference>
<dbReference type="Gene3D" id="3.10.20.90">
    <property type="entry name" value="Phosphatidylinositol 3-kinase Catalytic Subunit, Chain A, domain 1"/>
    <property type="match status" value="1"/>
</dbReference>
<dbReference type="Gene3D" id="2.30.30.40">
    <property type="entry name" value="SH3 Domains"/>
    <property type="match status" value="2"/>
</dbReference>
<dbReference type="SUPFAM" id="SSF54277">
    <property type="entry name" value="CAD &amp; PB1 domains"/>
    <property type="match status" value="1"/>
</dbReference>
<evidence type="ECO:0000313" key="8">
    <source>
        <dbReference type="Proteomes" id="UP000094565"/>
    </source>
</evidence>
<dbReference type="Gene3D" id="3.30.1520.10">
    <property type="entry name" value="Phox-like domain"/>
    <property type="match status" value="1"/>
</dbReference>
<keyword evidence="8" id="KW-1185">Reference proteome</keyword>
<proteinExistence type="predicted"/>
<evidence type="ECO:0000256" key="3">
    <source>
        <dbReference type="PROSITE-ProRule" id="PRU00192"/>
    </source>
</evidence>
<feature type="compositionally biased region" description="Basic residues" evidence="4">
    <location>
        <begin position="1"/>
        <end position="17"/>
    </location>
</feature>
<dbReference type="PRINTS" id="PR00452">
    <property type="entry name" value="SH3DOMAIN"/>
</dbReference>
<dbReference type="AlphaFoldDB" id="A0A1B2JBW8"/>
<evidence type="ECO:0000259" key="6">
    <source>
        <dbReference type="PROSITE" id="PS50195"/>
    </source>
</evidence>